<evidence type="ECO:0000313" key="3">
    <source>
        <dbReference type="Proteomes" id="UP000054477"/>
    </source>
</evidence>
<accession>A0A0C9WSG4</accession>
<feature type="domain" description="F-box" evidence="1">
    <location>
        <begin position="6"/>
        <end position="40"/>
    </location>
</feature>
<organism evidence="2 3">
    <name type="scientific">Laccaria amethystina LaAM-08-1</name>
    <dbReference type="NCBI Taxonomy" id="1095629"/>
    <lineage>
        <taxon>Eukaryota</taxon>
        <taxon>Fungi</taxon>
        <taxon>Dikarya</taxon>
        <taxon>Basidiomycota</taxon>
        <taxon>Agaricomycotina</taxon>
        <taxon>Agaricomycetes</taxon>
        <taxon>Agaricomycetidae</taxon>
        <taxon>Agaricales</taxon>
        <taxon>Agaricineae</taxon>
        <taxon>Hydnangiaceae</taxon>
        <taxon>Laccaria</taxon>
    </lineage>
</organism>
<dbReference type="OrthoDB" id="3037258at2759"/>
<dbReference type="HOGENOM" id="CLU_027357_0_0_1"/>
<dbReference type="InterPro" id="IPR036047">
    <property type="entry name" value="F-box-like_dom_sf"/>
</dbReference>
<dbReference type="Pfam" id="PF12937">
    <property type="entry name" value="F-box-like"/>
    <property type="match status" value="1"/>
</dbReference>
<dbReference type="CDD" id="cd09917">
    <property type="entry name" value="F-box_SF"/>
    <property type="match status" value="1"/>
</dbReference>
<evidence type="ECO:0000313" key="2">
    <source>
        <dbReference type="EMBL" id="KIJ90953.1"/>
    </source>
</evidence>
<dbReference type="InterPro" id="IPR001810">
    <property type="entry name" value="F-box_dom"/>
</dbReference>
<evidence type="ECO:0000259" key="1">
    <source>
        <dbReference type="PROSITE" id="PS50181"/>
    </source>
</evidence>
<dbReference type="AlphaFoldDB" id="A0A0C9WSG4"/>
<keyword evidence="3" id="KW-1185">Reference proteome</keyword>
<gene>
    <name evidence="2" type="ORF">K443DRAFT_115855</name>
</gene>
<proteinExistence type="predicted"/>
<reference evidence="3" key="2">
    <citation type="submission" date="2015-01" db="EMBL/GenBank/DDBJ databases">
        <title>Evolutionary Origins and Diversification of the Mycorrhizal Mutualists.</title>
        <authorList>
            <consortium name="DOE Joint Genome Institute"/>
            <consortium name="Mycorrhizal Genomics Consortium"/>
            <person name="Kohler A."/>
            <person name="Kuo A."/>
            <person name="Nagy L.G."/>
            <person name="Floudas D."/>
            <person name="Copeland A."/>
            <person name="Barry K.W."/>
            <person name="Cichocki N."/>
            <person name="Veneault-Fourrey C."/>
            <person name="LaButti K."/>
            <person name="Lindquist E.A."/>
            <person name="Lipzen A."/>
            <person name="Lundell T."/>
            <person name="Morin E."/>
            <person name="Murat C."/>
            <person name="Riley R."/>
            <person name="Ohm R."/>
            <person name="Sun H."/>
            <person name="Tunlid A."/>
            <person name="Henrissat B."/>
            <person name="Grigoriev I.V."/>
            <person name="Hibbett D.S."/>
            <person name="Martin F."/>
        </authorList>
    </citation>
    <scope>NUCLEOTIDE SEQUENCE [LARGE SCALE GENOMIC DNA]</scope>
    <source>
        <strain evidence="3">LaAM-08-1</strain>
    </source>
</reference>
<dbReference type="Proteomes" id="UP000054477">
    <property type="component" value="Unassembled WGS sequence"/>
</dbReference>
<protein>
    <recommendedName>
        <fullName evidence="1">F-box domain-containing protein</fullName>
    </recommendedName>
</protein>
<dbReference type="EMBL" id="KN839079">
    <property type="protein sequence ID" value="KIJ90953.1"/>
    <property type="molecule type" value="Genomic_DNA"/>
</dbReference>
<dbReference type="SUPFAM" id="SSF81383">
    <property type="entry name" value="F-box domain"/>
    <property type="match status" value="1"/>
</dbReference>
<dbReference type="PROSITE" id="PS50181">
    <property type="entry name" value="FBOX"/>
    <property type="match status" value="1"/>
</dbReference>
<name>A0A0C9WSG4_9AGAR</name>
<reference evidence="2 3" key="1">
    <citation type="submission" date="2014-04" db="EMBL/GenBank/DDBJ databases">
        <authorList>
            <consortium name="DOE Joint Genome Institute"/>
            <person name="Kuo A."/>
            <person name="Kohler A."/>
            <person name="Nagy L.G."/>
            <person name="Floudas D."/>
            <person name="Copeland A."/>
            <person name="Barry K.W."/>
            <person name="Cichocki N."/>
            <person name="Veneault-Fourrey C."/>
            <person name="LaButti K."/>
            <person name="Lindquist E.A."/>
            <person name="Lipzen A."/>
            <person name="Lundell T."/>
            <person name="Morin E."/>
            <person name="Murat C."/>
            <person name="Sun H."/>
            <person name="Tunlid A."/>
            <person name="Henrissat B."/>
            <person name="Grigoriev I.V."/>
            <person name="Hibbett D.S."/>
            <person name="Martin F."/>
            <person name="Nordberg H.P."/>
            <person name="Cantor M.N."/>
            <person name="Hua S.X."/>
        </authorList>
    </citation>
    <scope>NUCLEOTIDE SEQUENCE [LARGE SCALE GENOMIC DNA]</scope>
    <source>
        <strain evidence="2 3">LaAM-08-1</strain>
    </source>
</reference>
<sequence length="509" mass="57494">MPPPNIVELTELPHELLMQIINPLDDESICALAKTCRHLHFFALPLFLSRHGVRTLPPNCVSITCPSKKALSVLWASLFMENIKKIQFHTIDEDADRLLSDICSLRRLFARLPSFCSLPLIYSTHGFIENSALHNPAFDMRKWSAELSALLDTAIQKSCQSLYIFGTDDVSTSCSSRPDPQEQLATKVGKVLPGKASRKLFSFFSRAKIPPDPPRTQLNDFIIASSMLLQTQFFRWTLSTLQANAATVTQLKFNKAIANSSTWHQLLSTLALPLLFSFELIADGQLVEGKNVDLRDVEVFLTRHPSILILNISGIPIPDLVPQFQNPILPRLCYIEAHPKFIAWLLHYHLAHFQTLKVVTITTESSDFGYNKYDEALEAISLSYVNIAQLSLNFVSNNGHEWMQKHISSSMTPLRSIITHLSRITSLTIQTNYWMMLDDRDDPMVQLLPQFLALFSSLEKVNFNQQLCATQRANLKGCKDIFKKILSACPRVKTILINSAVIDLAFLEV</sequence>